<evidence type="ECO:0000313" key="2">
    <source>
        <dbReference type="RefSeq" id="XP_031569222.1"/>
    </source>
</evidence>
<dbReference type="OrthoDB" id="5964742at2759"/>
<dbReference type="InParanoid" id="A0A6P8IQM1"/>
<reference evidence="2" key="1">
    <citation type="submission" date="2025-08" db="UniProtKB">
        <authorList>
            <consortium name="RefSeq"/>
        </authorList>
    </citation>
    <scope>IDENTIFICATION</scope>
    <source>
        <tissue evidence="2">Tentacle</tissue>
    </source>
</reference>
<gene>
    <name evidence="2" type="primary">LOC116303761</name>
</gene>
<sequence>MALHITLAVFSGLPDPEWQIKQGDPNYQQIYDAFQDAKKNKFTLPSSKMPSRLGYKGLLIRVDRQGPTSLILGPKTKELQKLLLQTAPSSVSKSLVDEIIESIDKGEM</sequence>
<dbReference type="GeneID" id="116303761"/>
<dbReference type="AlphaFoldDB" id="A0A6P8IQM1"/>
<accession>A0A6P8IQM1</accession>
<dbReference type="KEGG" id="aten:116303761"/>
<keyword evidence="1" id="KW-1185">Reference proteome</keyword>
<proteinExistence type="predicted"/>
<dbReference type="Proteomes" id="UP000515163">
    <property type="component" value="Unplaced"/>
</dbReference>
<evidence type="ECO:0000313" key="1">
    <source>
        <dbReference type="Proteomes" id="UP000515163"/>
    </source>
</evidence>
<organism evidence="1 2">
    <name type="scientific">Actinia tenebrosa</name>
    <name type="common">Australian red waratah sea anemone</name>
    <dbReference type="NCBI Taxonomy" id="6105"/>
    <lineage>
        <taxon>Eukaryota</taxon>
        <taxon>Metazoa</taxon>
        <taxon>Cnidaria</taxon>
        <taxon>Anthozoa</taxon>
        <taxon>Hexacorallia</taxon>
        <taxon>Actiniaria</taxon>
        <taxon>Actiniidae</taxon>
        <taxon>Actinia</taxon>
    </lineage>
</organism>
<name>A0A6P8IQM1_ACTTE</name>
<protein>
    <submittedName>
        <fullName evidence="2">Uncharacterized protein LOC116303761</fullName>
    </submittedName>
</protein>
<dbReference type="RefSeq" id="XP_031569222.1">
    <property type="nucleotide sequence ID" value="XM_031713362.1"/>
</dbReference>